<evidence type="ECO:0000259" key="1">
    <source>
        <dbReference type="PROSITE" id="PS50910"/>
    </source>
</evidence>
<dbReference type="Pfam" id="PF05168">
    <property type="entry name" value="HEPN"/>
    <property type="match status" value="1"/>
</dbReference>
<dbReference type="SUPFAM" id="SSF81593">
    <property type="entry name" value="Nucleotidyltransferase substrate binding subunit/domain"/>
    <property type="match status" value="1"/>
</dbReference>
<sequence length="95" mass="10914">MGKSLKTLLEFWERPVPKDHSTIRLFGLVADMLETAFDQDMLTDLDDLYITARYPGELGLLPYGRPSVDDARQFYEFAVGVYQRALELVTGELQR</sequence>
<feature type="domain" description="HEPN" evidence="1">
    <location>
        <begin position="1"/>
        <end position="81"/>
    </location>
</feature>
<dbReference type="InterPro" id="IPR007842">
    <property type="entry name" value="HEPN_dom"/>
</dbReference>
<gene>
    <name evidence="2" type="ORF">ENQ20_00075</name>
</gene>
<dbReference type="PROSITE" id="PS50910">
    <property type="entry name" value="HEPN"/>
    <property type="match status" value="1"/>
</dbReference>
<proteinExistence type="predicted"/>
<organism evidence="2">
    <name type="scientific">Caldilinea aerophila</name>
    <dbReference type="NCBI Taxonomy" id="133453"/>
    <lineage>
        <taxon>Bacteria</taxon>
        <taxon>Bacillati</taxon>
        <taxon>Chloroflexota</taxon>
        <taxon>Caldilineae</taxon>
        <taxon>Caldilineales</taxon>
        <taxon>Caldilineaceae</taxon>
        <taxon>Caldilinea</taxon>
    </lineage>
</organism>
<accession>A0A7C1FCX2</accession>
<protein>
    <submittedName>
        <fullName evidence="2">HEPN domain-containing protein</fullName>
    </submittedName>
</protein>
<evidence type="ECO:0000313" key="2">
    <source>
        <dbReference type="EMBL" id="HDX29872.1"/>
    </source>
</evidence>
<comment type="caution">
    <text evidence="2">The sequence shown here is derived from an EMBL/GenBank/DDBJ whole genome shotgun (WGS) entry which is preliminary data.</text>
</comment>
<name>A0A7C1FCX2_9CHLR</name>
<reference evidence="2" key="1">
    <citation type="journal article" date="2020" name="mSystems">
        <title>Genome- and Community-Level Interaction Insights into Carbon Utilization and Element Cycling Functions of Hydrothermarchaeota in Hydrothermal Sediment.</title>
        <authorList>
            <person name="Zhou Z."/>
            <person name="Liu Y."/>
            <person name="Xu W."/>
            <person name="Pan J."/>
            <person name="Luo Z.H."/>
            <person name="Li M."/>
        </authorList>
    </citation>
    <scope>NUCLEOTIDE SEQUENCE [LARGE SCALE GENOMIC DNA]</scope>
    <source>
        <strain evidence="2">SpSt-289</strain>
    </source>
</reference>
<dbReference type="Gene3D" id="1.20.120.330">
    <property type="entry name" value="Nucleotidyltransferases domain 2"/>
    <property type="match status" value="1"/>
</dbReference>
<dbReference type="EMBL" id="DSMG01000001">
    <property type="protein sequence ID" value="HDX29872.1"/>
    <property type="molecule type" value="Genomic_DNA"/>
</dbReference>
<dbReference type="AlphaFoldDB" id="A0A7C1FCX2"/>